<dbReference type="GO" id="GO:0016757">
    <property type="term" value="F:glycosyltransferase activity"/>
    <property type="evidence" value="ECO:0007669"/>
    <property type="project" value="UniProtKB-KW"/>
</dbReference>
<evidence type="ECO:0000256" key="1">
    <source>
        <dbReference type="ARBA" id="ARBA00004141"/>
    </source>
</evidence>
<evidence type="ECO:0000256" key="5">
    <source>
        <dbReference type="ARBA" id="ARBA00022989"/>
    </source>
</evidence>
<dbReference type="Proteomes" id="UP000824504">
    <property type="component" value="Chromosome"/>
</dbReference>
<evidence type="ECO:0000256" key="4">
    <source>
        <dbReference type="ARBA" id="ARBA00022692"/>
    </source>
</evidence>
<keyword evidence="6 8" id="KW-0472">Membrane</keyword>
<feature type="transmembrane region" description="Helical" evidence="8">
    <location>
        <begin position="180"/>
        <end position="197"/>
    </location>
</feature>
<evidence type="ECO:0000256" key="3">
    <source>
        <dbReference type="ARBA" id="ARBA00022679"/>
    </source>
</evidence>
<accession>A0ABX8SPS9</accession>
<comment type="similarity">
    <text evidence="7">Belongs to the MptA/B family.</text>
</comment>
<protein>
    <submittedName>
        <fullName evidence="9">Polyprenol phosphomannose-dependent alpha 1,6 mannosyltransferase MptB</fullName>
    </submittedName>
</protein>
<keyword evidence="4 8" id="KW-0812">Transmembrane</keyword>
<comment type="subcellular location">
    <subcellularLocation>
        <location evidence="1">Membrane</location>
        <topology evidence="1">Multi-pass membrane protein</topology>
    </subcellularLocation>
</comment>
<gene>
    <name evidence="9" type="primary">mptB</name>
    <name evidence="9" type="ORF">KDB89_01695</name>
</gene>
<evidence type="ECO:0000256" key="2">
    <source>
        <dbReference type="ARBA" id="ARBA00022676"/>
    </source>
</evidence>
<evidence type="ECO:0000256" key="7">
    <source>
        <dbReference type="ARBA" id="ARBA00043987"/>
    </source>
</evidence>
<dbReference type="NCBIfam" id="NF038066">
    <property type="entry name" value="MptB"/>
    <property type="match status" value="1"/>
</dbReference>
<dbReference type="Pfam" id="PF26314">
    <property type="entry name" value="MptA_B_family"/>
    <property type="match status" value="1"/>
</dbReference>
<feature type="transmembrane region" description="Helical" evidence="8">
    <location>
        <begin position="233"/>
        <end position="258"/>
    </location>
</feature>
<dbReference type="EMBL" id="CP079216">
    <property type="protein sequence ID" value="QXT63224.1"/>
    <property type="molecule type" value="Genomic_DNA"/>
</dbReference>
<evidence type="ECO:0000313" key="9">
    <source>
        <dbReference type="EMBL" id="QXT63224.1"/>
    </source>
</evidence>
<evidence type="ECO:0000256" key="8">
    <source>
        <dbReference type="SAM" id="Phobius"/>
    </source>
</evidence>
<feature type="transmembrane region" description="Helical" evidence="8">
    <location>
        <begin position="364"/>
        <end position="386"/>
    </location>
</feature>
<keyword evidence="5 8" id="KW-1133">Transmembrane helix</keyword>
<dbReference type="RefSeq" id="WP_219082914.1">
    <property type="nucleotide sequence ID" value="NZ_CP079216.1"/>
</dbReference>
<feature type="transmembrane region" description="Helical" evidence="8">
    <location>
        <begin position="333"/>
        <end position="352"/>
    </location>
</feature>
<dbReference type="InterPro" id="IPR049829">
    <property type="entry name" value="MptA/B-like"/>
</dbReference>
<reference evidence="9 10" key="1">
    <citation type="submission" date="2021-07" db="EMBL/GenBank/DDBJ databases">
        <title>complete genome sequencing of Tessaracoccus sp.J1M15.</title>
        <authorList>
            <person name="Bae J.-W."/>
            <person name="Kim D.-y."/>
        </authorList>
    </citation>
    <scope>NUCLEOTIDE SEQUENCE [LARGE SCALE GENOMIC DNA]</scope>
    <source>
        <strain evidence="9 10">J1M15</strain>
    </source>
</reference>
<evidence type="ECO:0000313" key="10">
    <source>
        <dbReference type="Proteomes" id="UP000824504"/>
    </source>
</evidence>
<sequence>MRPWWWVFAGLMGVLVVMGAVNADLHGLLEHRASWWRPLVTFPAHAVILLAWWQLGPRWKRPLLTAALWSLPMIFSFPLHSRDVYAYGATGWQVDNGFDPYVTTLGAAGQPGLLVGIHWFDTTSVYPSLQLDIFGLLSRLAGADLYWTTVAMRLPAVLALVILAFVLPALARRFGVDPRLALWAGLLNPVILVQWVGGVHNDALMVALAAAAVLAVCDLGWRGWRGLVVGGLLLGLAMGIKQSAALFGLGLVAVAWQLRRRDGDGWGRLAATAVVPGAITVAAFLASSVSFGLGWRNPTAGNPIEATSNAPLSWVASFFRYHELLPVATANQLVSLASSVLIAIGIVVVWVLLGPRGDTVARPWPFLVAVLVVACVCGPALQPWYVTWFIPFFVLCRLGARWNRLWLLGVLAAGLLPPLQDLISPYVAMAILAVPLFLMLRSWSRTGYSPLPVA</sequence>
<keyword evidence="3" id="KW-0808">Transferase</keyword>
<feature type="transmembrane region" description="Helical" evidence="8">
    <location>
        <begin position="270"/>
        <end position="293"/>
    </location>
</feature>
<evidence type="ECO:0000256" key="6">
    <source>
        <dbReference type="ARBA" id="ARBA00023136"/>
    </source>
</evidence>
<keyword evidence="2 9" id="KW-0328">Glycosyltransferase</keyword>
<keyword evidence="10" id="KW-1185">Reference proteome</keyword>
<feature type="transmembrane region" description="Helical" evidence="8">
    <location>
        <begin position="35"/>
        <end position="55"/>
    </location>
</feature>
<feature type="transmembrane region" description="Helical" evidence="8">
    <location>
        <begin position="145"/>
        <end position="168"/>
    </location>
</feature>
<organism evidence="9 10">
    <name type="scientific">Tessaracoccus palaemonis</name>
    <dbReference type="NCBI Taxonomy" id="2829499"/>
    <lineage>
        <taxon>Bacteria</taxon>
        <taxon>Bacillati</taxon>
        <taxon>Actinomycetota</taxon>
        <taxon>Actinomycetes</taxon>
        <taxon>Propionibacteriales</taxon>
        <taxon>Propionibacteriaceae</taxon>
        <taxon>Tessaracoccus</taxon>
    </lineage>
</organism>
<feature type="transmembrane region" description="Helical" evidence="8">
    <location>
        <begin position="422"/>
        <end position="440"/>
    </location>
</feature>
<proteinExistence type="inferred from homology"/>
<name>A0ABX8SPS9_9ACTN</name>